<sequence>MDISGRTDLQVFCVRLVTLYVFRNVIIGSYILQYLATKGFDALFKVPKTYPKKLNVTVLPRLVLVYIVNARRSPDTTPLPFKAFLLRFRLVNTDIIGPLTPEKLYRYCLTSTDHFSRWVLWIDHCRRHDTSLLCWLDSGFGSPEKITTGQGREFESQFLKHLDMFTAFKFFRTTSYLPCANEMIERVHRQLNASLMCHPDSSWFEALPVVLLGIRSAFKEDLQFSSAELVYGEPLNLLGEFISPLPTEMPSISASAFDDQLRTHIGRLRPVSASCHARSTPFVFKDLEICTYAMLRDDFIRGDLQHPYSGPFRILQGIGKGFVFRIGTNEVRVSVDSIKRAYVLADDPPSSGSSLPTQSSLRPTIATSSGRLVHFTDFFQA</sequence>
<dbReference type="SUPFAM" id="SSF53098">
    <property type="entry name" value="Ribonuclease H-like"/>
    <property type="match status" value="1"/>
</dbReference>
<comment type="caution">
    <text evidence="2">The sequence shown here is derived from an EMBL/GenBank/DDBJ whole genome shotgun (WGS) entry which is preliminary data.</text>
</comment>
<name>A0A8X6LNX9_TRICU</name>
<dbReference type="InterPro" id="IPR001584">
    <property type="entry name" value="Integrase_cat-core"/>
</dbReference>
<accession>A0A8X6LNX9</accession>
<protein>
    <submittedName>
        <fullName evidence="2">Integrase catalytic domain-containing protein</fullName>
    </submittedName>
</protein>
<keyword evidence="3" id="KW-1185">Reference proteome</keyword>
<proteinExistence type="predicted"/>
<dbReference type="OrthoDB" id="422540at2759"/>
<dbReference type="InterPro" id="IPR036397">
    <property type="entry name" value="RNaseH_sf"/>
</dbReference>
<dbReference type="PANTHER" id="PTHR38681">
    <property type="entry name" value="RETROVIRUS-RELATED POL POLYPROTEIN FROM TRANSPOSON 412-LIKE PROTEIN-RELATED"/>
    <property type="match status" value="1"/>
</dbReference>
<organism evidence="2 3">
    <name type="scientific">Trichonephila clavata</name>
    <name type="common">Joro spider</name>
    <name type="synonym">Nephila clavata</name>
    <dbReference type="NCBI Taxonomy" id="2740835"/>
    <lineage>
        <taxon>Eukaryota</taxon>
        <taxon>Metazoa</taxon>
        <taxon>Ecdysozoa</taxon>
        <taxon>Arthropoda</taxon>
        <taxon>Chelicerata</taxon>
        <taxon>Arachnida</taxon>
        <taxon>Araneae</taxon>
        <taxon>Araneomorphae</taxon>
        <taxon>Entelegynae</taxon>
        <taxon>Araneoidea</taxon>
        <taxon>Nephilidae</taxon>
        <taxon>Trichonephila</taxon>
    </lineage>
</organism>
<gene>
    <name evidence="2" type="primary">M514_04362</name>
    <name evidence="2" type="ORF">TNCT_270001</name>
</gene>
<dbReference type="AlphaFoldDB" id="A0A8X6LNX9"/>
<dbReference type="InterPro" id="IPR012337">
    <property type="entry name" value="RNaseH-like_sf"/>
</dbReference>
<dbReference type="EMBL" id="BMAO01007220">
    <property type="protein sequence ID" value="GFR14454.1"/>
    <property type="molecule type" value="Genomic_DNA"/>
</dbReference>
<dbReference type="GO" id="GO:0015074">
    <property type="term" value="P:DNA integration"/>
    <property type="evidence" value="ECO:0007669"/>
    <property type="project" value="InterPro"/>
</dbReference>
<reference evidence="2" key="1">
    <citation type="submission" date="2020-07" db="EMBL/GenBank/DDBJ databases">
        <title>Multicomponent nature underlies the extraordinary mechanical properties of spider dragline silk.</title>
        <authorList>
            <person name="Kono N."/>
            <person name="Nakamura H."/>
            <person name="Mori M."/>
            <person name="Yoshida Y."/>
            <person name="Ohtoshi R."/>
            <person name="Malay A.D."/>
            <person name="Moran D.A.P."/>
            <person name="Tomita M."/>
            <person name="Numata K."/>
            <person name="Arakawa K."/>
        </authorList>
    </citation>
    <scope>NUCLEOTIDE SEQUENCE</scope>
</reference>
<evidence type="ECO:0000259" key="1">
    <source>
        <dbReference type="PROSITE" id="PS50994"/>
    </source>
</evidence>
<dbReference type="PROSITE" id="PS50994">
    <property type="entry name" value="INTEGRASE"/>
    <property type="match status" value="1"/>
</dbReference>
<dbReference type="Gene3D" id="3.30.420.10">
    <property type="entry name" value="Ribonuclease H-like superfamily/Ribonuclease H"/>
    <property type="match status" value="1"/>
</dbReference>
<evidence type="ECO:0000313" key="2">
    <source>
        <dbReference type="EMBL" id="GFR14454.1"/>
    </source>
</evidence>
<feature type="domain" description="Integrase catalytic" evidence="1">
    <location>
        <begin position="74"/>
        <end position="254"/>
    </location>
</feature>
<evidence type="ECO:0000313" key="3">
    <source>
        <dbReference type="Proteomes" id="UP000887116"/>
    </source>
</evidence>
<dbReference type="GO" id="GO:0003676">
    <property type="term" value="F:nucleic acid binding"/>
    <property type="evidence" value="ECO:0007669"/>
    <property type="project" value="InterPro"/>
</dbReference>
<dbReference type="PANTHER" id="PTHR38681:SF1">
    <property type="entry name" value="RETROVIRUS-RELATED POL POLYPROTEIN FROM TRANSPOSON 412-LIKE PROTEIN"/>
    <property type="match status" value="1"/>
</dbReference>
<dbReference type="Proteomes" id="UP000887116">
    <property type="component" value="Unassembled WGS sequence"/>
</dbReference>